<keyword evidence="4 7" id="KW-1133">Transmembrane helix</keyword>
<evidence type="ECO:0000256" key="2">
    <source>
        <dbReference type="ARBA" id="ARBA00008034"/>
    </source>
</evidence>
<dbReference type="InterPro" id="IPR037294">
    <property type="entry name" value="ABC_BtuC-like"/>
</dbReference>
<evidence type="ECO:0000256" key="7">
    <source>
        <dbReference type="SAM" id="Phobius"/>
    </source>
</evidence>
<evidence type="ECO:0000256" key="5">
    <source>
        <dbReference type="ARBA" id="ARBA00023136"/>
    </source>
</evidence>
<feature type="transmembrane region" description="Helical" evidence="7">
    <location>
        <begin position="254"/>
        <end position="281"/>
    </location>
</feature>
<keyword evidence="9" id="KW-1185">Reference proteome</keyword>
<dbReference type="RefSeq" id="WP_089139134.1">
    <property type="nucleotide sequence ID" value="NZ_AP018685.1"/>
</dbReference>
<dbReference type="InterPro" id="IPR001626">
    <property type="entry name" value="ABC_TroCD"/>
</dbReference>
<comment type="similarity">
    <text evidence="2 6">Belongs to the ABC-3 integral membrane protein family.</text>
</comment>
<accession>A0ABW7IRY5</accession>
<dbReference type="EMBL" id="JBIHSN010000002">
    <property type="protein sequence ID" value="MFH0264353.1"/>
    <property type="molecule type" value="Genomic_DNA"/>
</dbReference>
<feature type="transmembrane region" description="Helical" evidence="7">
    <location>
        <begin position="139"/>
        <end position="161"/>
    </location>
</feature>
<evidence type="ECO:0000313" key="9">
    <source>
        <dbReference type="Proteomes" id="UP001607151"/>
    </source>
</evidence>
<feature type="transmembrane region" description="Helical" evidence="7">
    <location>
        <begin position="228"/>
        <end position="248"/>
    </location>
</feature>
<keyword evidence="6" id="KW-0813">Transport</keyword>
<feature type="transmembrane region" description="Helical" evidence="7">
    <location>
        <begin position="59"/>
        <end position="88"/>
    </location>
</feature>
<keyword evidence="5 7" id="KW-0472">Membrane</keyword>
<keyword evidence="3 6" id="KW-0812">Transmembrane</keyword>
<feature type="transmembrane region" description="Helical" evidence="7">
    <location>
        <begin position="18"/>
        <end position="38"/>
    </location>
</feature>
<protein>
    <submittedName>
        <fullName evidence="8">Metal ABC transporter permease</fullName>
    </submittedName>
</protein>
<evidence type="ECO:0000256" key="6">
    <source>
        <dbReference type="RuleBase" id="RU003943"/>
    </source>
</evidence>
<gene>
    <name evidence="8" type="ORF">ACGRQ9_02235</name>
</gene>
<dbReference type="Pfam" id="PF00950">
    <property type="entry name" value="ABC-3"/>
    <property type="match status" value="1"/>
</dbReference>
<comment type="subcellular location">
    <subcellularLocation>
        <location evidence="6">Cell membrane</location>
        <topology evidence="6">Multi-pass membrane protein</topology>
    </subcellularLocation>
    <subcellularLocation>
        <location evidence="1">Membrane</location>
        <topology evidence="1">Multi-pass membrane protein</topology>
    </subcellularLocation>
</comment>
<dbReference type="SUPFAM" id="SSF81345">
    <property type="entry name" value="ABC transporter involved in vitamin B12 uptake, BtuC"/>
    <property type="match status" value="1"/>
</dbReference>
<organism evidence="8 9">
    <name type="scientific">Vibrio rumoiensis</name>
    <dbReference type="NCBI Taxonomy" id="76258"/>
    <lineage>
        <taxon>Bacteria</taxon>
        <taxon>Pseudomonadati</taxon>
        <taxon>Pseudomonadota</taxon>
        <taxon>Gammaproteobacteria</taxon>
        <taxon>Vibrionales</taxon>
        <taxon>Vibrionaceae</taxon>
        <taxon>Vibrio</taxon>
    </lineage>
</organism>
<feature type="transmembrane region" description="Helical" evidence="7">
    <location>
        <begin position="181"/>
        <end position="207"/>
    </location>
</feature>
<evidence type="ECO:0000256" key="1">
    <source>
        <dbReference type="ARBA" id="ARBA00004141"/>
    </source>
</evidence>
<dbReference type="Gene3D" id="1.10.3470.10">
    <property type="entry name" value="ABC transporter involved in vitamin B12 uptake, BtuC"/>
    <property type="match status" value="1"/>
</dbReference>
<evidence type="ECO:0000256" key="3">
    <source>
        <dbReference type="ARBA" id="ARBA00022692"/>
    </source>
</evidence>
<sequence>MTLHVWDAFVQFGFMRRSLVACLSLSLSLAPLGVFLLLRRMSLIGDALSHAVLPGVAIGYLFAGMSLLAMGLGGFIAGLCIALISSWISSATKLHEDSAFAGLYLGSLALGVTLVSLRSNGVDLLHLLFGSLLAVNSRALIFIGVISSVSLLVLAVFYRAIVFESFNSSFLKVSSSRFPTLIHALFMALVVMNLVAGFQVLGTLMTVGLMMLPAISARCWTNNLPRMLFISVVVGIFSSILGLSWSWYQSIPAGPAIVLVATLFFLFSVFFGSQYGIFSVYKMFTPNAIKKEIG</sequence>
<proteinExistence type="inferred from homology"/>
<feature type="transmembrane region" description="Helical" evidence="7">
    <location>
        <begin position="100"/>
        <end position="118"/>
    </location>
</feature>
<evidence type="ECO:0000313" key="8">
    <source>
        <dbReference type="EMBL" id="MFH0264353.1"/>
    </source>
</evidence>
<dbReference type="PANTHER" id="PTHR30477">
    <property type="entry name" value="ABC-TRANSPORTER METAL-BINDING PROTEIN"/>
    <property type="match status" value="1"/>
</dbReference>
<dbReference type="PANTHER" id="PTHR30477:SF13">
    <property type="entry name" value="IRON TRANSPORT SYSTEM MEMBRANE PROTEIN HI_0360-RELATED"/>
    <property type="match status" value="1"/>
</dbReference>
<dbReference type="Proteomes" id="UP001607151">
    <property type="component" value="Unassembled WGS sequence"/>
</dbReference>
<evidence type="ECO:0000256" key="4">
    <source>
        <dbReference type="ARBA" id="ARBA00022989"/>
    </source>
</evidence>
<name>A0ABW7IRY5_9VIBR</name>
<reference evidence="8 9" key="1">
    <citation type="submission" date="2024-10" db="EMBL/GenBank/DDBJ databases">
        <authorList>
            <person name="Yibar A."/>
            <person name="Saticioglu I.B."/>
            <person name="Duman M."/>
            <person name="Ajmi N."/>
            <person name="Gurler F."/>
            <person name="Ay H."/>
            <person name="Onuk E."/>
            <person name="Guler S."/>
            <person name="Romalde J.L."/>
        </authorList>
    </citation>
    <scope>NUCLEOTIDE SEQUENCE [LARGE SCALE GENOMIC DNA]</scope>
    <source>
        <strain evidence="8 9">14-MA-B</strain>
    </source>
</reference>
<comment type="caution">
    <text evidence="8">The sequence shown here is derived from an EMBL/GenBank/DDBJ whole genome shotgun (WGS) entry which is preliminary data.</text>
</comment>